<dbReference type="Pfam" id="PF00126">
    <property type="entry name" value="HTH_1"/>
    <property type="match status" value="1"/>
</dbReference>
<dbReference type="GO" id="GO:0003700">
    <property type="term" value="F:DNA-binding transcription factor activity"/>
    <property type="evidence" value="ECO:0007669"/>
    <property type="project" value="InterPro"/>
</dbReference>
<sequence>MKTRGYVMIFCSKQLKYFMESAKKESFTLAADTLCITPSPLSRLVYQLEQRVGCQLFERLPGKTKLTEEGKALYQELLPCYERIQKVEDNWNCRRNYKLSNRDKLVIGTSGEYVNKISTVVKRAVQRYHYRDICIINNFLIDDLIRQDAVFSSLIKGDITVYVTTECYPDNDDIIRIDGAYQKLSLAVSNDILEAESHADEVIYSFPLVQHNSAFLKQCDNFMPLNYLPEYQNLALLTVPDFTNRLDLVKAGVAISLMTPNEMRYSTHIDKSIAFLNFESRPAPSVRYCAYALRNKYKEPLNSLISDLIF</sequence>
<keyword evidence="3" id="KW-0804">Transcription</keyword>
<evidence type="ECO:0000313" key="5">
    <source>
        <dbReference type="EMBL" id="AAO17205.1"/>
    </source>
</evidence>
<comment type="similarity">
    <text evidence="1">Belongs to the LysR transcriptional regulatory family.</text>
</comment>
<evidence type="ECO:0000256" key="2">
    <source>
        <dbReference type="ARBA" id="ARBA00023015"/>
    </source>
</evidence>
<gene>
    <name evidence="5" type="primary">tciR1</name>
</gene>
<proteinExistence type="inferred from homology"/>
<dbReference type="PROSITE" id="PS50931">
    <property type="entry name" value="HTH_LYSR"/>
    <property type="match status" value="1"/>
</dbReference>
<dbReference type="InterPro" id="IPR036390">
    <property type="entry name" value="WH_DNA-bd_sf"/>
</dbReference>
<protein>
    <submittedName>
        <fullName evidence="5">TciR1</fullName>
    </submittedName>
</protein>
<name>Q8GF96_PHOLU</name>
<dbReference type="PANTHER" id="PTHR30126">
    <property type="entry name" value="HTH-TYPE TRANSCRIPTIONAL REGULATOR"/>
    <property type="match status" value="1"/>
</dbReference>
<reference evidence="5" key="1">
    <citation type="journal article" date="2001" name="Trends Microbiol.">
        <title>The tc genes of Photorhabdus: a growing family.</title>
        <authorList>
            <person name="Waterfield N.R."/>
            <person name="Bowen D.J."/>
            <person name="Fetherston J.D."/>
            <person name="Perry R.D."/>
            <person name="ffrench-Constant R.H."/>
        </authorList>
    </citation>
    <scope>NUCLEOTIDE SEQUENCE</scope>
    <source>
        <strain evidence="5">W14</strain>
    </source>
</reference>
<evidence type="ECO:0000256" key="3">
    <source>
        <dbReference type="ARBA" id="ARBA00023163"/>
    </source>
</evidence>
<organism evidence="5">
    <name type="scientific">Photorhabdus luminescens</name>
    <name type="common">Xenorhabdus luminescens</name>
    <dbReference type="NCBI Taxonomy" id="29488"/>
    <lineage>
        <taxon>Bacteria</taxon>
        <taxon>Pseudomonadati</taxon>
        <taxon>Pseudomonadota</taxon>
        <taxon>Gammaproteobacteria</taxon>
        <taxon>Enterobacterales</taxon>
        <taxon>Morganellaceae</taxon>
        <taxon>Photorhabdus</taxon>
    </lineage>
</organism>
<dbReference type="Gene3D" id="1.10.10.10">
    <property type="entry name" value="Winged helix-like DNA-binding domain superfamily/Winged helix DNA-binding domain"/>
    <property type="match status" value="1"/>
</dbReference>
<dbReference type="SUPFAM" id="SSF46785">
    <property type="entry name" value="Winged helix' DNA-binding domain"/>
    <property type="match status" value="1"/>
</dbReference>
<evidence type="ECO:0000256" key="1">
    <source>
        <dbReference type="ARBA" id="ARBA00009437"/>
    </source>
</evidence>
<dbReference type="GO" id="GO:0000976">
    <property type="term" value="F:transcription cis-regulatory region binding"/>
    <property type="evidence" value="ECO:0007669"/>
    <property type="project" value="TreeGrafter"/>
</dbReference>
<dbReference type="AlphaFoldDB" id="Q8GF96"/>
<dbReference type="EMBL" id="AF346500">
    <property type="protein sequence ID" value="AAO17205.1"/>
    <property type="molecule type" value="Genomic_DNA"/>
</dbReference>
<dbReference type="PANTHER" id="PTHR30126:SF22">
    <property type="entry name" value="HTH-TYPE TRANSCRIPTIONAL REGULATOR YHAJ-RELATED"/>
    <property type="match status" value="1"/>
</dbReference>
<dbReference type="InterPro" id="IPR000847">
    <property type="entry name" value="LysR_HTH_N"/>
</dbReference>
<feature type="domain" description="HTH lysR-type" evidence="4">
    <location>
        <begin position="13"/>
        <end position="67"/>
    </location>
</feature>
<accession>Q8GF96</accession>
<evidence type="ECO:0000259" key="4">
    <source>
        <dbReference type="PROSITE" id="PS50931"/>
    </source>
</evidence>
<dbReference type="InterPro" id="IPR036388">
    <property type="entry name" value="WH-like_DNA-bd_sf"/>
</dbReference>
<reference evidence="5" key="2">
    <citation type="journal article" date="2002" name="Trends Microbiol.">
        <title>Genomic islands in Photorhabdus.</title>
        <authorList>
            <person name="Waterfield N.R."/>
            <person name="Daborn P.J."/>
            <person name="ffrench-Constant R.H."/>
        </authorList>
    </citation>
    <scope>NUCLEOTIDE SEQUENCE</scope>
    <source>
        <strain evidence="5">W14</strain>
    </source>
</reference>
<keyword evidence="2" id="KW-0805">Transcription regulation</keyword>